<evidence type="ECO:0000313" key="3">
    <source>
        <dbReference type="Proteomes" id="UP000178759"/>
    </source>
</evidence>
<sequence length="128" mass="13593">MKPKQFNSYPYIAGSLALIIVAVVFSGFLNRQQASQSSADIRARASAPGMVKVTGVVSEVNEVEGIIIVDDVRFEDSTKSLGTWSVTPPSGFSLTSAFSGAKLIITVNPPTMLAESKTLSALEIKVSR</sequence>
<name>A0A1F6AG73_9BACT</name>
<feature type="transmembrane region" description="Helical" evidence="1">
    <location>
        <begin position="12"/>
        <end position="29"/>
    </location>
</feature>
<dbReference type="AlphaFoldDB" id="A0A1F6AG73"/>
<evidence type="ECO:0000256" key="1">
    <source>
        <dbReference type="SAM" id="Phobius"/>
    </source>
</evidence>
<accession>A0A1F6AG73</accession>
<keyword evidence="1" id="KW-0812">Transmembrane</keyword>
<evidence type="ECO:0000313" key="2">
    <source>
        <dbReference type="EMBL" id="OGG23749.1"/>
    </source>
</evidence>
<dbReference type="Proteomes" id="UP000178759">
    <property type="component" value="Unassembled WGS sequence"/>
</dbReference>
<reference evidence="2 3" key="1">
    <citation type="journal article" date="2016" name="Nat. Commun.">
        <title>Thousands of microbial genomes shed light on interconnected biogeochemical processes in an aquifer system.</title>
        <authorList>
            <person name="Anantharaman K."/>
            <person name="Brown C.T."/>
            <person name="Hug L.A."/>
            <person name="Sharon I."/>
            <person name="Castelle C.J."/>
            <person name="Probst A.J."/>
            <person name="Thomas B.C."/>
            <person name="Singh A."/>
            <person name="Wilkins M.J."/>
            <person name="Karaoz U."/>
            <person name="Brodie E.L."/>
            <person name="Williams K.H."/>
            <person name="Hubbard S.S."/>
            <person name="Banfield J.F."/>
        </authorList>
    </citation>
    <scope>NUCLEOTIDE SEQUENCE [LARGE SCALE GENOMIC DNA]</scope>
</reference>
<comment type="caution">
    <text evidence="2">The sequence shown here is derived from an EMBL/GenBank/DDBJ whole genome shotgun (WGS) entry which is preliminary data.</text>
</comment>
<dbReference type="STRING" id="1798392.A3A79_00890"/>
<proteinExistence type="predicted"/>
<gene>
    <name evidence="2" type="ORF">A3A79_00890</name>
</gene>
<protein>
    <submittedName>
        <fullName evidence="2">Uncharacterized protein</fullName>
    </submittedName>
</protein>
<keyword evidence="1" id="KW-1133">Transmembrane helix</keyword>
<keyword evidence="1" id="KW-0472">Membrane</keyword>
<dbReference type="EMBL" id="MFJV01000001">
    <property type="protein sequence ID" value="OGG23749.1"/>
    <property type="molecule type" value="Genomic_DNA"/>
</dbReference>
<organism evidence="2 3">
    <name type="scientific">Candidatus Gottesmanbacteria bacterium RIFCSPLOWO2_01_FULL_43_11b</name>
    <dbReference type="NCBI Taxonomy" id="1798392"/>
    <lineage>
        <taxon>Bacteria</taxon>
        <taxon>Candidatus Gottesmaniibacteriota</taxon>
    </lineage>
</organism>